<evidence type="ECO:0000313" key="2">
    <source>
        <dbReference type="EMBL" id="KAH3726014.1"/>
    </source>
</evidence>
<sequence>MVSLKRQKKSKGSLKVSEKVIGYIEDPDTLQPAWLDIVPVDVLEGVQKDCVTQFKTKEGLLKFATLNDKNICKGDPVHIWGAVSSPGLGNVRENAYGKDENRYIILTNYNDGTVFCQPGDSGSIVCKSDRKGVDLYAIAMLVGEFIPMHTEEYTTVEGDTPNTEETSLEGNGKQQPPCKLKKKIQNTTDQTRSIDSEVKHDDTQTAQNIVKKSILRSSDDVNENKTDTEEHANMSIENPQEKKIKKSNITDDCASSSDNSNISEVKTVVTDQQRQGQPLYLALKLGNAFQELSKVYESNFSLCQETK</sequence>
<feature type="compositionally biased region" description="Basic and acidic residues" evidence="1">
    <location>
        <begin position="217"/>
        <end position="232"/>
    </location>
</feature>
<dbReference type="Proteomes" id="UP000828390">
    <property type="component" value="Unassembled WGS sequence"/>
</dbReference>
<name>A0A9D4CJX3_DREPO</name>
<evidence type="ECO:0000256" key="1">
    <source>
        <dbReference type="SAM" id="MobiDB-lite"/>
    </source>
</evidence>
<feature type="compositionally biased region" description="Polar residues" evidence="1">
    <location>
        <begin position="160"/>
        <end position="174"/>
    </location>
</feature>
<accession>A0A9D4CJX3</accession>
<feature type="region of interest" description="Disordered" evidence="1">
    <location>
        <begin position="156"/>
        <end position="259"/>
    </location>
</feature>
<protein>
    <submittedName>
        <fullName evidence="2">Uncharacterized protein</fullName>
    </submittedName>
</protein>
<organism evidence="2 3">
    <name type="scientific">Dreissena polymorpha</name>
    <name type="common">Zebra mussel</name>
    <name type="synonym">Mytilus polymorpha</name>
    <dbReference type="NCBI Taxonomy" id="45954"/>
    <lineage>
        <taxon>Eukaryota</taxon>
        <taxon>Metazoa</taxon>
        <taxon>Spiralia</taxon>
        <taxon>Lophotrochozoa</taxon>
        <taxon>Mollusca</taxon>
        <taxon>Bivalvia</taxon>
        <taxon>Autobranchia</taxon>
        <taxon>Heteroconchia</taxon>
        <taxon>Euheterodonta</taxon>
        <taxon>Imparidentia</taxon>
        <taxon>Neoheterodontei</taxon>
        <taxon>Myida</taxon>
        <taxon>Dreissenoidea</taxon>
        <taxon>Dreissenidae</taxon>
        <taxon>Dreissena</taxon>
    </lineage>
</organism>
<proteinExistence type="predicted"/>
<gene>
    <name evidence="2" type="ORF">DPMN_051869</name>
</gene>
<evidence type="ECO:0000313" key="3">
    <source>
        <dbReference type="Proteomes" id="UP000828390"/>
    </source>
</evidence>
<dbReference type="EMBL" id="JAIWYP010000012">
    <property type="protein sequence ID" value="KAH3726014.1"/>
    <property type="molecule type" value="Genomic_DNA"/>
</dbReference>
<dbReference type="AlphaFoldDB" id="A0A9D4CJX3"/>
<feature type="compositionally biased region" description="Basic and acidic residues" evidence="1">
    <location>
        <begin position="192"/>
        <end position="203"/>
    </location>
</feature>
<reference evidence="2" key="2">
    <citation type="submission" date="2020-11" db="EMBL/GenBank/DDBJ databases">
        <authorList>
            <person name="McCartney M.A."/>
            <person name="Auch B."/>
            <person name="Kono T."/>
            <person name="Mallez S."/>
            <person name="Becker A."/>
            <person name="Gohl D.M."/>
            <person name="Silverstein K.A.T."/>
            <person name="Koren S."/>
            <person name="Bechman K.B."/>
            <person name="Herman A."/>
            <person name="Abrahante J.E."/>
            <person name="Garbe J."/>
        </authorList>
    </citation>
    <scope>NUCLEOTIDE SEQUENCE</scope>
    <source>
        <strain evidence="2">Duluth1</strain>
        <tissue evidence="2">Whole animal</tissue>
    </source>
</reference>
<comment type="caution">
    <text evidence="2">The sequence shown here is derived from an EMBL/GenBank/DDBJ whole genome shotgun (WGS) entry which is preliminary data.</text>
</comment>
<reference evidence="2" key="1">
    <citation type="journal article" date="2019" name="bioRxiv">
        <title>The Genome of the Zebra Mussel, Dreissena polymorpha: A Resource for Invasive Species Research.</title>
        <authorList>
            <person name="McCartney M.A."/>
            <person name="Auch B."/>
            <person name="Kono T."/>
            <person name="Mallez S."/>
            <person name="Zhang Y."/>
            <person name="Obille A."/>
            <person name="Becker A."/>
            <person name="Abrahante J.E."/>
            <person name="Garbe J."/>
            <person name="Badalamenti J.P."/>
            <person name="Herman A."/>
            <person name="Mangelson H."/>
            <person name="Liachko I."/>
            <person name="Sullivan S."/>
            <person name="Sone E.D."/>
            <person name="Koren S."/>
            <person name="Silverstein K.A.T."/>
            <person name="Beckman K.B."/>
            <person name="Gohl D.M."/>
        </authorList>
    </citation>
    <scope>NUCLEOTIDE SEQUENCE</scope>
    <source>
        <strain evidence="2">Duluth1</strain>
        <tissue evidence="2">Whole animal</tissue>
    </source>
</reference>
<keyword evidence="3" id="KW-1185">Reference proteome</keyword>